<dbReference type="Proteomes" id="UP000824633">
    <property type="component" value="Chromosome"/>
</dbReference>
<dbReference type="Pfam" id="PF02633">
    <property type="entry name" value="Creatininase"/>
    <property type="match status" value="1"/>
</dbReference>
<dbReference type="InterPro" id="IPR024087">
    <property type="entry name" value="Creatininase-like_sf"/>
</dbReference>
<dbReference type="RefSeq" id="WP_224033730.1">
    <property type="nucleotide sequence ID" value="NZ_AP024849.1"/>
</dbReference>
<sequence length="279" mass="32040">MSILKMEEMTWKEVESLDKKKSIIFVALSPIEEHGPHLPLGTDYICAKDLLKETVNSLEKQNKEYNYIIHPSFPMGYNECVMNYPGTISFRSRTIENVIVDFGESISRSGFSKVVIVNHHLDLGHVKAIENAKIILNTNYSLKVLEVASSLIYSESEKNNKQILNDSLDMEKEIHADFRETCSMLYNHPRLVKECYKNLQPVYMDIVEFIKGGGKCWRKYGIKEGYIGTPAESSKEQGEIQFKDMVQNSSELILNFIITNHIPELSKEIKSAMNYMVLR</sequence>
<evidence type="ECO:0000256" key="3">
    <source>
        <dbReference type="ARBA" id="ARBA00022801"/>
    </source>
</evidence>
<dbReference type="PANTHER" id="PTHR35005:SF1">
    <property type="entry name" value="2-AMINO-5-FORMYLAMINO-6-RIBOSYLAMINOPYRIMIDIN-4(3H)-ONE 5'-MONOPHOSPHATE DEFORMYLASE"/>
    <property type="match status" value="1"/>
</dbReference>
<evidence type="ECO:0000256" key="1">
    <source>
        <dbReference type="ARBA" id="ARBA00001947"/>
    </source>
</evidence>
<dbReference type="Gene3D" id="3.40.50.10310">
    <property type="entry name" value="Creatininase"/>
    <property type="match status" value="1"/>
</dbReference>
<comment type="similarity">
    <text evidence="5">Belongs to the creatininase superfamily.</text>
</comment>
<gene>
    <name evidence="6" type="ORF">psyc5s11_34560</name>
</gene>
<protein>
    <submittedName>
        <fullName evidence="6">Creatininase</fullName>
    </submittedName>
</protein>
<keyword evidence="3" id="KW-0378">Hydrolase</keyword>
<evidence type="ECO:0000256" key="5">
    <source>
        <dbReference type="ARBA" id="ARBA00024029"/>
    </source>
</evidence>
<proteinExistence type="inferred from homology"/>
<keyword evidence="2" id="KW-0479">Metal-binding</keyword>
<dbReference type="SUPFAM" id="SSF102215">
    <property type="entry name" value="Creatininase"/>
    <property type="match status" value="1"/>
</dbReference>
<dbReference type="PANTHER" id="PTHR35005">
    <property type="entry name" value="3-DEHYDRO-SCYLLO-INOSOSE HYDROLASE"/>
    <property type="match status" value="1"/>
</dbReference>
<evidence type="ECO:0000313" key="7">
    <source>
        <dbReference type="Proteomes" id="UP000824633"/>
    </source>
</evidence>
<reference evidence="7" key="1">
    <citation type="submission" date="2021-07" db="EMBL/GenBank/DDBJ databases">
        <title>Complete genome sequencing of a Clostridium isolate.</title>
        <authorList>
            <person name="Ueki A."/>
            <person name="Tonouchi A."/>
        </authorList>
    </citation>
    <scope>NUCLEOTIDE SEQUENCE [LARGE SCALE GENOMIC DNA]</scope>
    <source>
        <strain evidence="7">C5S11</strain>
    </source>
</reference>
<evidence type="ECO:0000256" key="2">
    <source>
        <dbReference type="ARBA" id="ARBA00022723"/>
    </source>
</evidence>
<comment type="cofactor">
    <cofactor evidence="1">
        <name>Zn(2+)</name>
        <dbReference type="ChEBI" id="CHEBI:29105"/>
    </cofactor>
</comment>
<keyword evidence="7" id="KW-1185">Reference proteome</keyword>
<evidence type="ECO:0000313" key="6">
    <source>
        <dbReference type="EMBL" id="BCZ47389.1"/>
    </source>
</evidence>
<evidence type="ECO:0000256" key="4">
    <source>
        <dbReference type="ARBA" id="ARBA00022833"/>
    </source>
</evidence>
<name>A0ABM7T5T0_9CLOT</name>
<dbReference type="EMBL" id="AP024849">
    <property type="protein sequence ID" value="BCZ47389.1"/>
    <property type="molecule type" value="Genomic_DNA"/>
</dbReference>
<organism evidence="6 7">
    <name type="scientific">Clostridium gelidum</name>
    <dbReference type="NCBI Taxonomy" id="704125"/>
    <lineage>
        <taxon>Bacteria</taxon>
        <taxon>Bacillati</taxon>
        <taxon>Bacillota</taxon>
        <taxon>Clostridia</taxon>
        <taxon>Eubacteriales</taxon>
        <taxon>Clostridiaceae</taxon>
        <taxon>Clostridium</taxon>
    </lineage>
</organism>
<accession>A0ABM7T5T0</accession>
<dbReference type="InterPro" id="IPR003785">
    <property type="entry name" value="Creatininase/forma_Hydrolase"/>
</dbReference>
<keyword evidence="4" id="KW-0862">Zinc</keyword>